<dbReference type="SMART" id="SM00490">
    <property type="entry name" value="HELICc"/>
    <property type="match status" value="1"/>
</dbReference>
<dbReference type="InterPro" id="IPR007502">
    <property type="entry name" value="Helicase-assoc_dom"/>
</dbReference>
<proteinExistence type="predicted"/>
<dbReference type="GO" id="GO:0000390">
    <property type="term" value="P:spliceosomal complex disassembly"/>
    <property type="evidence" value="ECO:0007669"/>
    <property type="project" value="TreeGrafter"/>
</dbReference>
<dbReference type="GO" id="GO:0017111">
    <property type="term" value="F:ribonucleoside triphosphate phosphatase activity"/>
    <property type="evidence" value="ECO:0007669"/>
    <property type="project" value="UniProtKB-EC"/>
</dbReference>
<dbReference type="SMART" id="SM00847">
    <property type="entry name" value="HA2"/>
    <property type="match status" value="1"/>
</dbReference>
<dbReference type="InterPro" id="IPR027417">
    <property type="entry name" value="P-loop_NTPase"/>
</dbReference>
<evidence type="ECO:0000256" key="1">
    <source>
        <dbReference type="ARBA" id="ARBA00022741"/>
    </source>
</evidence>
<dbReference type="Gene3D" id="3.40.50.300">
    <property type="entry name" value="P-loop containing nucleotide triphosphate hydrolases"/>
    <property type="match status" value="2"/>
</dbReference>
<dbReference type="HOGENOM" id="CLU_001832_5_11_1"/>
<organism evidence="6 7">
    <name type="scientific">Trachipleistophora hominis</name>
    <name type="common">Microsporidian parasite</name>
    <dbReference type="NCBI Taxonomy" id="72359"/>
    <lineage>
        <taxon>Eukaryota</taxon>
        <taxon>Fungi</taxon>
        <taxon>Fungi incertae sedis</taxon>
        <taxon>Microsporidia</taxon>
        <taxon>Pleistophoridae</taxon>
        <taxon>Trachipleistophora</taxon>
    </lineage>
</organism>
<dbReference type="EC" id="3.6.1.15" evidence="6"/>
<dbReference type="EC" id="3.6.4.13" evidence="6"/>
<dbReference type="PANTHER" id="PTHR18934:SF85">
    <property type="entry name" value="ATP-DEPENDENT RNA HELICASE DHX8"/>
    <property type="match status" value="1"/>
</dbReference>
<keyword evidence="6" id="KW-0378">Hydrolase</keyword>
<dbReference type="Pfam" id="PF00271">
    <property type="entry name" value="Helicase_C"/>
    <property type="match status" value="1"/>
</dbReference>
<sequence>MSFDFNDEQIKMLEPHLKHLSKEIKEKVIRLLKRKEFLEVENIVSKKISVQIFNTLLEITKKMNENADLLTKRPKKKKSEKKKNEGKSTTEKSVDEEDIKADDIEVIDLDANFSKCNLEFMADAGDYAGFNEKLRLLKEKTDKMLIGPHEMDYTAEITIDENIKHRIKNKLPIHTYEDEIIRKIRENKISIIEGETGCGKTTQIPKMLLKYYKKIIISLPRRMAAINIARRVSEELCVKLGDLIGYKVRFDSNYNNKTRVLFVTDGILSLECLSDSIKQYDVIVLDEFHERKMEYDFIISYFLCKNLSKLVLMSATINSDQLTNFFNAGLVKVPIRPFSNTIYYLEKSTVSLVKNVCETISVICNETENGDILVFLPGMSDILAIEQQIRNTVVKIPKIIKLYASVSYKEQMSIFEKCDNRKVILSTNIAESSITVNNLTYVIDSGLVKKQFLRGNAESLEIVRISKSQADQRAGRVGRIAPGFVFRMYTSSEYDIMEDDLDPEIVNSDISHLLLKFMKCEMNFTLCMRLLGYQKIKLFKKSMIKLLKLGCIDKDSKITQLGEKIHKIPLKVEMSKTLLKAIDYGVFEEVAIICSVLSVKKLFYDDLEVRKSITNIMVSNSQGIGDHISYLKLFIMAFQQNFSQDFCKMYYMKRQSLIEANKILDQLKRMFKKDNEKVKISKIAKNINYERIIQAFCEGYLLNIAKKYKNFYLCIFNENEKLKIHPSSSLFDKEANLIFYERLQYTNSFYMVNCCKVQPSTLLEFKDFFRLNREKNNSN</sequence>
<dbReference type="InterPro" id="IPR011709">
    <property type="entry name" value="DEAD-box_helicase_OB_fold"/>
</dbReference>
<dbReference type="InterPro" id="IPR011545">
    <property type="entry name" value="DEAD/DEAH_box_helicase_dom"/>
</dbReference>
<name>L7JUZ7_TRAHO</name>
<dbReference type="STRING" id="72359.L7JUZ7"/>
<dbReference type="GO" id="GO:0003724">
    <property type="term" value="F:RNA helicase activity"/>
    <property type="evidence" value="ECO:0007669"/>
    <property type="project" value="UniProtKB-EC"/>
</dbReference>
<accession>L7JUZ7</accession>
<feature type="domain" description="Helicase C-terminal" evidence="5">
    <location>
        <begin position="355"/>
        <end position="521"/>
    </location>
</feature>
<dbReference type="GO" id="GO:0071013">
    <property type="term" value="C:catalytic step 2 spliceosome"/>
    <property type="evidence" value="ECO:0007669"/>
    <property type="project" value="TreeGrafter"/>
</dbReference>
<dbReference type="FunCoup" id="L7JUZ7">
    <property type="interactions" value="360"/>
</dbReference>
<dbReference type="OrthoDB" id="10253254at2759"/>
<feature type="region of interest" description="Disordered" evidence="3">
    <location>
        <begin position="70"/>
        <end position="95"/>
    </location>
</feature>
<keyword evidence="7" id="KW-1185">Reference proteome</keyword>
<dbReference type="CDD" id="cd17917">
    <property type="entry name" value="DEXHc_RHA-like"/>
    <property type="match status" value="1"/>
</dbReference>
<dbReference type="Pfam" id="PF07717">
    <property type="entry name" value="OB_NTP_bind"/>
    <property type="match status" value="1"/>
</dbReference>
<dbReference type="EMBL" id="JH994013">
    <property type="protein sequence ID" value="ELQ74866.1"/>
    <property type="molecule type" value="Genomic_DNA"/>
</dbReference>
<dbReference type="GO" id="GO:0005524">
    <property type="term" value="F:ATP binding"/>
    <property type="evidence" value="ECO:0007669"/>
    <property type="project" value="UniProtKB-KW"/>
</dbReference>
<dbReference type="VEuPathDB" id="MicrosporidiaDB:THOM_2195"/>
<gene>
    <name evidence="6" type="ORF">THOM_2195</name>
</gene>
<dbReference type="AlphaFoldDB" id="L7JUZ7"/>
<dbReference type="Pfam" id="PF21010">
    <property type="entry name" value="HA2_C"/>
    <property type="match status" value="1"/>
</dbReference>
<feature type="compositionally biased region" description="Basic and acidic residues" evidence="3">
    <location>
        <begin position="82"/>
        <end position="93"/>
    </location>
</feature>
<dbReference type="PANTHER" id="PTHR18934">
    <property type="entry name" value="ATP-DEPENDENT RNA HELICASE"/>
    <property type="match status" value="1"/>
</dbReference>
<evidence type="ECO:0000313" key="7">
    <source>
        <dbReference type="Proteomes" id="UP000011185"/>
    </source>
</evidence>
<evidence type="ECO:0000259" key="5">
    <source>
        <dbReference type="PROSITE" id="PS51194"/>
    </source>
</evidence>
<dbReference type="Proteomes" id="UP000011185">
    <property type="component" value="Unassembled WGS sequence"/>
</dbReference>
<evidence type="ECO:0000313" key="6">
    <source>
        <dbReference type="EMBL" id="ELQ74866.1"/>
    </source>
</evidence>
<dbReference type="InterPro" id="IPR001650">
    <property type="entry name" value="Helicase_C-like"/>
</dbReference>
<dbReference type="SUPFAM" id="SSF52540">
    <property type="entry name" value="P-loop containing nucleoside triphosphate hydrolases"/>
    <property type="match status" value="1"/>
</dbReference>
<protein>
    <submittedName>
        <fullName evidence="6">Nucleoside-triphosphatase, RNA helicase</fullName>
        <ecNumber evidence="6">3.6.1.15</ecNumber>
        <ecNumber evidence="6">3.6.4.13</ecNumber>
    </submittedName>
</protein>
<feature type="domain" description="Helicase ATP-binding" evidence="4">
    <location>
        <begin position="181"/>
        <end position="335"/>
    </location>
</feature>
<dbReference type="CDD" id="cd18791">
    <property type="entry name" value="SF2_C_RHA"/>
    <property type="match status" value="1"/>
</dbReference>
<dbReference type="OMA" id="NDSANSH"/>
<dbReference type="PROSITE" id="PS51192">
    <property type="entry name" value="HELICASE_ATP_BIND_1"/>
    <property type="match status" value="1"/>
</dbReference>
<evidence type="ECO:0000256" key="3">
    <source>
        <dbReference type="SAM" id="MobiDB-lite"/>
    </source>
</evidence>
<dbReference type="SMART" id="SM00487">
    <property type="entry name" value="DEXDc"/>
    <property type="match status" value="1"/>
</dbReference>
<evidence type="ECO:0000259" key="4">
    <source>
        <dbReference type="PROSITE" id="PS51192"/>
    </source>
</evidence>
<keyword evidence="2" id="KW-0067">ATP-binding</keyword>
<evidence type="ECO:0000256" key="2">
    <source>
        <dbReference type="ARBA" id="ARBA00022840"/>
    </source>
</evidence>
<dbReference type="PROSITE" id="PS51194">
    <property type="entry name" value="HELICASE_CTER"/>
    <property type="match status" value="1"/>
</dbReference>
<feature type="compositionally biased region" description="Basic residues" evidence="3">
    <location>
        <begin position="72"/>
        <end position="81"/>
    </location>
</feature>
<dbReference type="InParanoid" id="L7JUZ7"/>
<dbReference type="Gene3D" id="1.20.120.1080">
    <property type="match status" value="1"/>
</dbReference>
<dbReference type="Pfam" id="PF00270">
    <property type="entry name" value="DEAD"/>
    <property type="match status" value="1"/>
</dbReference>
<dbReference type="GO" id="GO:0003723">
    <property type="term" value="F:RNA binding"/>
    <property type="evidence" value="ECO:0007669"/>
    <property type="project" value="TreeGrafter"/>
</dbReference>
<reference evidence="6 7" key="1">
    <citation type="journal article" date="2012" name="PLoS Pathog.">
        <title>The genome of the obligate intracellular parasite Trachipleistophora hominis: new insights into microsporidian genome dynamics and reductive evolution.</title>
        <authorList>
            <person name="Heinz E."/>
            <person name="Williams T.A."/>
            <person name="Nakjang S."/>
            <person name="Noel C.J."/>
            <person name="Swan D.C."/>
            <person name="Goldberg A.V."/>
            <person name="Harris S.R."/>
            <person name="Weinmaier T."/>
            <person name="Markert S."/>
            <person name="Becher D."/>
            <person name="Bernhardt J."/>
            <person name="Dagan T."/>
            <person name="Hacker C."/>
            <person name="Lucocq J.M."/>
            <person name="Schweder T."/>
            <person name="Rattei T."/>
            <person name="Hall N."/>
            <person name="Hirt R.P."/>
            <person name="Embley T.M."/>
        </authorList>
    </citation>
    <scope>NUCLEOTIDE SEQUENCE [LARGE SCALE GENOMIC DNA]</scope>
</reference>
<keyword evidence="6" id="KW-0347">Helicase</keyword>
<keyword evidence="1" id="KW-0547">Nucleotide-binding</keyword>
<dbReference type="InterPro" id="IPR014001">
    <property type="entry name" value="Helicase_ATP-bd"/>
</dbReference>